<comment type="similarity">
    <text evidence="1 2">Belongs to the anti-sigma-factor antagonist family.</text>
</comment>
<dbReference type="Proteomes" id="UP000229498">
    <property type="component" value="Unassembled WGS sequence"/>
</dbReference>
<dbReference type="GO" id="GO:0043856">
    <property type="term" value="F:anti-sigma factor antagonist activity"/>
    <property type="evidence" value="ECO:0007669"/>
    <property type="project" value="InterPro"/>
</dbReference>
<gene>
    <name evidence="4" type="ORF">CVT23_10060</name>
</gene>
<name>A0A2M9G308_9PROT</name>
<evidence type="ECO:0000313" key="5">
    <source>
        <dbReference type="Proteomes" id="UP000229498"/>
    </source>
</evidence>
<dbReference type="InterPro" id="IPR002645">
    <property type="entry name" value="STAS_dom"/>
</dbReference>
<dbReference type="InterPro" id="IPR003658">
    <property type="entry name" value="Anti-sigma_ant"/>
</dbReference>
<evidence type="ECO:0000256" key="1">
    <source>
        <dbReference type="ARBA" id="ARBA00009013"/>
    </source>
</evidence>
<dbReference type="NCBIfam" id="TIGR00377">
    <property type="entry name" value="ant_ant_sig"/>
    <property type="match status" value="1"/>
</dbReference>
<comment type="caution">
    <text evidence="4">The sequence shown here is derived from an EMBL/GenBank/DDBJ whole genome shotgun (WGS) entry which is preliminary data.</text>
</comment>
<protein>
    <recommendedName>
        <fullName evidence="2">Anti-sigma factor antagonist</fullName>
    </recommendedName>
</protein>
<reference evidence="4 5" key="1">
    <citation type="submission" date="2017-11" db="EMBL/GenBank/DDBJ databases">
        <title>Draft genome sequence of Rhizobiales bacterium SY3-13.</title>
        <authorList>
            <person name="Sun C."/>
        </authorList>
    </citation>
    <scope>NUCLEOTIDE SEQUENCE [LARGE SCALE GENOMIC DNA]</scope>
    <source>
        <strain evidence="4 5">SY3-13</strain>
    </source>
</reference>
<dbReference type="PROSITE" id="PS50801">
    <property type="entry name" value="STAS"/>
    <property type="match status" value="1"/>
</dbReference>
<accession>A0A2M9G308</accession>
<dbReference type="Pfam" id="PF01740">
    <property type="entry name" value="STAS"/>
    <property type="match status" value="1"/>
</dbReference>
<proteinExistence type="inferred from homology"/>
<dbReference type="Gene3D" id="3.30.750.24">
    <property type="entry name" value="STAS domain"/>
    <property type="match status" value="1"/>
</dbReference>
<organism evidence="4 5">
    <name type="scientific">Minwuia thermotolerans</name>
    <dbReference type="NCBI Taxonomy" id="2056226"/>
    <lineage>
        <taxon>Bacteria</taxon>
        <taxon>Pseudomonadati</taxon>
        <taxon>Pseudomonadota</taxon>
        <taxon>Alphaproteobacteria</taxon>
        <taxon>Minwuiales</taxon>
        <taxon>Minwuiaceae</taxon>
        <taxon>Minwuia</taxon>
    </lineage>
</organism>
<evidence type="ECO:0000259" key="3">
    <source>
        <dbReference type="PROSITE" id="PS50801"/>
    </source>
</evidence>
<feature type="domain" description="STAS" evidence="3">
    <location>
        <begin position="15"/>
        <end position="127"/>
    </location>
</feature>
<dbReference type="OrthoDB" id="280847at2"/>
<sequence length="138" mass="14788">MIASGASGRYGSGCMEVSSDVYGDAIVVRVKGRIDQNSAAAFQTELTSRVDAAIENRQQIVVDLSRVDYISSVGLRALMIANKQAQPKGVTIRVASLQEVVKEVFTISHFDKVFPTFDEMPKALQAVSALSAAAYTGE</sequence>
<keyword evidence="5" id="KW-1185">Reference proteome</keyword>
<dbReference type="PANTHER" id="PTHR33495">
    <property type="entry name" value="ANTI-SIGMA FACTOR ANTAGONIST TM_1081-RELATED-RELATED"/>
    <property type="match status" value="1"/>
</dbReference>
<dbReference type="PANTHER" id="PTHR33495:SF2">
    <property type="entry name" value="ANTI-SIGMA FACTOR ANTAGONIST TM_1081-RELATED"/>
    <property type="match status" value="1"/>
</dbReference>
<evidence type="ECO:0000313" key="4">
    <source>
        <dbReference type="EMBL" id="PJK30093.1"/>
    </source>
</evidence>
<dbReference type="EMBL" id="PHIG01000031">
    <property type="protein sequence ID" value="PJK30093.1"/>
    <property type="molecule type" value="Genomic_DNA"/>
</dbReference>
<evidence type="ECO:0000256" key="2">
    <source>
        <dbReference type="RuleBase" id="RU003749"/>
    </source>
</evidence>
<dbReference type="SUPFAM" id="SSF52091">
    <property type="entry name" value="SpoIIaa-like"/>
    <property type="match status" value="1"/>
</dbReference>
<dbReference type="AlphaFoldDB" id="A0A2M9G308"/>
<dbReference type="InterPro" id="IPR036513">
    <property type="entry name" value="STAS_dom_sf"/>
</dbReference>
<dbReference type="CDD" id="cd07043">
    <property type="entry name" value="STAS_anti-anti-sigma_factors"/>
    <property type="match status" value="1"/>
</dbReference>